<dbReference type="OrthoDB" id="1684419at2"/>
<gene>
    <name evidence="1" type="ORF">BM613_11395</name>
</gene>
<name>A0A2U3D6K1_SULT2</name>
<dbReference type="InterPro" id="IPR009910">
    <property type="entry name" value="DUF1450"/>
</dbReference>
<evidence type="ECO:0008006" key="3">
    <source>
        <dbReference type="Google" id="ProtNLM"/>
    </source>
</evidence>
<reference evidence="1 2" key="1">
    <citation type="submission" date="2016-11" db="EMBL/GenBank/DDBJ databases">
        <title>Comparative genomics of Acidibacillus ferroxidans species.</title>
        <authorList>
            <person name="Oliveira G."/>
            <person name="Nunes G."/>
            <person name="Oliveira R."/>
            <person name="Araujo F."/>
            <person name="Salim A."/>
            <person name="Scholte L."/>
            <person name="Morais D."/>
            <person name="Nancucheo I."/>
            <person name="Johnson D.B."/>
            <person name="Grail B."/>
            <person name="Bittencourt J."/>
            <person name="Valadares R."/>
        </authorList>
    </citation>
    <scope>NUCLEOTIDE SEQUENCE [LARGE SCALE GENOMIC DNA]</scope>
    <source>
        <strain evidence="1 2">Y002</strain>
    </source>
</reference>
<comment type="caution">
    <text evidence="1">The sequence shown here is derived from an EMBL/GenBank/DDBJ whole genome shotgun (WGS) entry which is preliminary data.</text>
</comment>
<proteinExistence type="predicted"/>
<organism evidence="1 2">
    <name type="scientific">Sulfoacidibacillus thermotolerans</name>
    <name type="common">Acidibacillus sulfuroxidans</name>
    <dbReference type="NCBI Taxonomy" id="1765684"/>
    <lineage>
        <taxon>Bacteria</taxon>
        <taxon>Bacillati</taxon>
        <taxon>Bacillota</taxon>
        <taxon>Bacilli</taxon>
        <taxon>Bacillales</taxon>
        <taxon>Alicyclobacillaceae</taxon>
        <taxon>Sulfoacidibacillus</taxon>
    </lineage>
</organism>
<dbReference type="EMBL" id="MPDK01000023">
    <property type="protein sequence ID" value="PWI56920.1"/>
    <property type="molecule type" value="Genomic_DNA"/>
</dbReference>
<dbReference type="AlphaFoldDB" id="A0A2U3D6K1"/>
<sequence length="78" mass="9093">MIVEICISNEIATWMPELEAQGMEVITYPCLERCEDCLLRPYAFANGRWVERETAQELLTELLQLQETEDAPFADEPW</sequence>
<accession>A0A2U3D6K1</accession>
<evidence type="ECO:0000313" key="1">
    <source>
        <dbReference type="EMBL" id="PWI56920.1"/>
    </source>
</evidence>
<dbReference type="Pfam" id="PF07293">
    <property type="entry name" value="DUF1450"/>
    <property type="match status" value="1"/>
</dbReference>
<protein>
    <recommendedName>
        <fullName evidence="3">DUF1450 domain-containing protein</fullName>
    </recommendedName>
</protein>
<dbReference type="Proteomes" id="UP000245380">
    <property type="component" value="Unassembled WGS sequence"/>
</dbReference>
<keyword evidence="2" id="KW-1185">Reference proteome</keyword>
<evidence type="ECO:0000313" key="2">
    <source>
        <dbReference type="Proteomes" id="UP000245380"/>
    </source>
</evidence>
<dbReference type="RefSeq" id="WP_109431332.1">
    <property type="nucleotide sequence ID" value="NZ_MPDK01000023.1"/>
</dbReference>